<organism evidence="1 2">
    <name type="scientific">Panicum virgatum</name>
    <name type="common">Blackwell switchgrass</name>
    <dbReference type="NCBI Taxonomy" id="38727"/>
    <lineage>
        <taxon>Eukaryota</taxon>
        <taxon>Viridiplantae</taxon>
        <taxon>Streptophyta</taxon>
        <taxon>Embryophyta</taxon>
        <taxon>Tracheophyta</taxon>
        <taxon>Spermatophyta</taxon>
        <taxon>Magnoliopsida</taxon>
        <taxon>Liliopsida</taxon>
        <taxon>Poales</taxon>
        <taxon>Poaceae</taxon>
        <taxon>PACMAD clade</taxon>
        <taxon>Panicoideae</taxon>
        <taxon>Panicodae</taxon>
        <taxon>Paniceae</taxon>
        <taxon>Panicinae</taxon>
        <taxon>Panicum</taxon>
        <taxon>Panicum sect. Hiantes</taxon>
    </lineage>
</organism>
<dbReference type="Proteomes" id="UP000823388">
    <property type="component" value="Chromosome 5K"/>
</dbReference>
<dbReference type="PANTHER" id="PTHR34835:SF85">
    <property type="entry name" value="AMINOTRANSFERASE-LIKE PLANT MOBILE DOMAIN-CONTAINING PROTEIN"/>
    <property type="match status" value="1"/>
</dbReference>
<dbReference type="PANTHER" id="PTHR34835">
    <property type="entry name" value="OS07G0283600 PROTEIN-RELATED"/>
    <property type="match status" value="1"/>
</dbReference>
<reference evidence="1" key="1">
    <citation type="submission" date="2020-05" db="EMBL/GenBank/DDBJ databases">
        <title>WGS assembly of Panicum virgatum.</title>
        <authorList>
            <person name="Lovell J.T."/>
            <person name="Jenkins J."/>
            <person name="Shu S."/>
            <person name="Juenger T.E."/>
            <person name="Schmutz J."/>
        </authorList>
    </citation>
    <scope>NUCLEOTIDE SEQUENCE</scope>
    <source>
        <strain evidence="1">AP13</strain>
    </source>
</reference>
<comment type="caution">
    <text evidence="1">The sequence shown here is derived from an EMBL/GenBank/DDBJ whole genome shotgun (WGS) entry which is preliminary data.</text>
</comment>
<dbReference type="AlphaFoldDB" id="A0A8T0SF47"/>
<feature type="non-terminal residue" evidence="1">
    <location>
        <position position="233"/>
    </location>
</feature>
<keyword evidence="2" id="KW-1185">Reference proteome</keyword>
<proteinExistence type="predicted"/>
<protein>
    <submittedName>
        <fullName evidence="1">Uncharacterized protein</fullName>
    </submittedName>
</protein>
<evidence type="ECO:0000313" key="2">
    <source>
        <dbReference type="Proteomes" id="UP000823388"/>
    </source>
</evidence>
<evidence type="ECO:0000313" key="1">
    <source>
        <dbReference type="EMBL" id="KAG2597231.1"/>
    </source>
</evidence>
<accession>A0A8T0SF47</accession>
<sequence length="233" mass="26583">MGPNSAVYEKKSYSDTFTEFYQVFGHENDHKAPSFVEVEKWLSGEGKNSIDDKWLKIWLMFAISTFLCPTSSPKLCVRAFHSISITEEIKGYNWCKLEVDRLIKGIAKFKSGKRKFVSGCLFFLTILYLDSLDVGDIVNNDLEVRAAAWTGQLVSKVCLMDKLSETQFGKLQLKPEHLRTTMIPPERIQQFIDSNMPESVIVVLHNREVLKSALSEFSIAINQVFVNLTQKLC</sequence>
<name>A0A8T0SF47_PANVG</name>
<dbReference type="EMBL" id="CM029045">
    <property type="protein sequence ID" value="KAG2597231.1"/>
    <property type="molecule type" value="Genomic_DNA"/>
</dbReference>
<gene>
    <name evidence="1" type="ORF">PVAP13_5KG193228</name>
</gene>